<name>A0A2P2PM41_RHIMU</name>
<organism evidence="1">
    <name type="scientific">Rhizophora mucronata</name>
    <name type="common">Asiatic mangrove</name>
    <dbReference type="NCBI Taxonomy" id="61149"/>
    <lineage>
        <taxon>Eukaryota</taxon>
        <taxon>Viridiplantae</taxon>
        <taxon>Streptophyta</taxon>
        <taxon>Embryophyta</taxon>
        <taxon>Tracheophyta</taxon>
        <taxon>Spermatophyta</taxon>
        <taxon>Magnoliopsida</taxon>
        <taxon>eudicotyledons</taxon>
        <taxon>Gunneridae</taxon>
        <taxon>Pentapetalae</taxon>
        <taxon>rosids</taxon>
        <taxon>fabids</taxon>
        <taxon>Malpighiales</taxon>
        <taxon>Rhizophoraceae</taxon>
        <taxon>Rhizophora</taxon>
    </lineage>
</organism>
<reference evidence="1" key="1">
    <citation type="submission" date="2018-02" db="EMBL/GenBank/DDBJ databases">
        <title>Rhizophora mucronata_Transcriptome.</title>
        <authorList>
            <person name="Meera S.P."/>
            <person name="Sreeshan A."/>
            <person name="Augustine A."/>
        </authorList>
    </citation>
    <scope>NUCLEOTIDE SEQUENCE</scope>
    <source>
        <tissue evidence="1">Leaf</tissue>
    </source>
</reference>
<sequence>MDNVRLKHFFSLFREKKKKSKTKGYNEEEHALMSTNFKKQLTMVVNSFIYIKFQRDKKIREGK</sequence>
<dbReference type="AlphaFoldDB" id="A0A2P2PM41"/>
<dbReference type="EMBL" id="GGEC01075251">
    <property type="protein sequence ID" value="MBX55735.1"/>
    <property type="molecule type" value="Transcribed_RNA"/>
</dbReference>
<evidence type="ECO:0000313" key="1">
    <source>
        <dbReference type="EMBL" id="MBX55735.1"/>
    </source>
</evidence>
<protein>
    <submittedName>
        <fullName evidence="1">Uncharacterized protein</fullName>
    </submittedName>
</protein>
<accession>A0A2P2PM41</accession>
<proteinExistence type="predicted"/>